<dbReference type="PROSITE" id="PS51273">
    <property type="entry name" value="GATASE_TYPE_1"/>
    <property type="match status" value="1"/>
</dbReference>
<dbReference type="PANTHER" id="PTHR42695:SF5">
    <property type="entry name" value="GLUTAMINE AMIDOTRANSFERASE YLR126C-RELATED"/>
    <property type="match status" value="1"/>
</dbReference>
<dbReference type="Gene3D" id="3.40.50.880">
    <property type="match status" value="1"/>
</dbReference>
<dbReference type="InterPro" id="IPR044992">
    <property type="entry name" value="ChyE-like"/>
</dbReference>
<protein>
    <submittedName>
        <fullName evidence="2">Gamma-glutamyl-gamma-aminobutyrate hydrolase family protein</fullName>
    </submittedName>
</protein>
<evidence type="ECO:0000259" key="1">
    <source>
        <dbReference type="Pfam" id="PF00117"/>
    </source>
</evidence>
<dbReference type="Proteomes" id="UP000657372">
    <property type="component" value="Unassembled WGS sequence"/>
</dbReference>
<dbReference type="GO" id="GO:0016787">
    <property type="term" value="F:hydrolase activity"/>
    <property type="evidence" value="ECO:0007669"/>
    <property type="project" value="UniProtKB-KW"/>
</dbReference>
<reference evidence="2 3" key="1">
    <citation type="submission" date="2020-11" db="EMBL/GenBank/DDBJ databases">
        <title>WGS of Herminiimonas contaminans strain Marseille-Q4544 isolated from planarians Schmidtea mediterranea.</title>
        <authorList>
            <person name="Kangale L."/>
        </authorList>
    </citation>
    <scope>NUCLEOTIDE SEQUENCE [LARGE SCALE GENOMIC DNA]</scope>
    <source>
        <strain evidence="2 3">Marseille-Q4544</strain>
    </source>
</reference>
<name>A0ABS0EXZ0_9BURK</name>
<comment type="caution">
    <text evidence="2">The sequence shown here is derived from an EMBL/GenBank/DDBJ whole genome shotgun (WGS) entry which is preliminary data.</text>
</comment>
<dbReference type="SUPFAM" id="SSF52317">
    <property type="entry name" value="Class I glutamine amidotransferase-like"/>
    <property type="match status" value="1"/>
</dbReference>
<proteinExistence type="predicted"/>
<dbReference type="EMBL" id="JADOEL010000021">
    <property type="protein sequence ID" value="MBF8179599.1"/>
    <property type="molecule type" value="Genomic_DNA"/>
</dbReference>
<evidence type="ECO:0000313" key="3">
    <source>
        <dbReference type="Proteomes" id="UP000657372"/>
    </source>
</evidence>
<dbReference type="Pfam" id="PF00117">
    <property type="entry name" value="GATase"/>
    <property type="match status" value="1"/>
</dbReference>
<keyword evidence="2" id="KW-0378">Hydrolase</keyword>
<dbReference type="InterPro" id="IPR017926">
    <property type="entry name" value="GATASE"/>
</dbReference>
<gene>
    <name evidence="2" type="ORF">IXC47_18085</name>
</gene>
<accession>A0ABS0EXZ0</accession>
<evidence type="ECO:0000313" key="2">
    <source>
        <dbReference type="EMBL" id="MBF8179599.1"/>
    </source>
</evidence>
<feature type="domain" description="Glutamine amidotransferase" evidence="1">
    <location>
        <begin position="38"/>
        <end position="181"/>
    </location>
</feature>
<sequence>MHVHVLQHVPFEGLGSIEEWLLQRNMTISYTRLFESDQFPPLDGIDLIIALGGPMSVNDEETLPWLPAEKRFIAEAIAEHKAVLGICLGSQLIANALGAKVYPAAEKEIGWFPIVAEPAMLDGLAFPAKVDVFHWHGETFDLPEGAIHLASSAACRNQAFQVGSRVIGLQFHLETTPDSADSIIRHCADELVPQRYVQSEAELRNASPANYVEINALMAAILEYLVCDID</sequence>
<dbReference type="CDD" id="cd01741">
    <property type="entry name" value="GATase1_1"/>
    <property type="match status" value="1"/>
</dbReference>
<dbReference type="PANTHER" id="PTHR42695">
    <property type="entry name" value="GLUTAMINE AMIDOTRANSFERASE YLR126C-RELATED"/>
    <property type="match status" value="1"/>
</dbReference>
<keyword evidence="3" id="KW-1185">Reference proteome</keyword>
<organism evidence="2 3">
    <name type="scientific">Herminiimonas contaminans</name>
    <dbReference type="NCBI Taxonomy" id="1111140"/>
    <lineage>
        <taxon>Bacteria</taxon>
        <taxon>Pseudomonadati</taxon>
        <taxon>Pseudomonadota</taxon>
        <taxon>Betaproteobacteria</taxon>
        <taxon>Burkholderiales</taxon>
        <taxon>Oxalobacteraceae</taxon>
        <taxon>Herminiimonas</taxon>
    </lineage>
</organism>
<dbReference type="InterPro" id="IPR029062">
    <property type="entry name" value="Class_I_gatase-like"/>
</dbReference>